<gene>
    <name evidence="1" type="ORF">AE618_21705</name>
</gene>
<dbReference type="Proteomes" id="UP000037822">
    <property type="component" value="Unassembled WGS sequence"/>
</dbReference>
<keyword evidence="2" id="KW-1185">Reference proteome</keyword>
<protein>
    <submittedName>
        <fullName evidence="1">Uncharacterized protein</fullName>
    </submittedName>
</protein>
<accession>A0A0N0MA50</accession>
<reference evidence="1 2" key="1">
    <citation type="submission" date="2015-07" db="EMBL/GenBank/DDBJ databases">
        <title>Whole genome sequencing of Bosea vaviloviae isolated from cave pool.</title>
        <authorList>
            <person name="Tan N.E.H."/>
            <person name="Lee Y.P."/>
            <person name="Gan H.M."/>
            <person name="Barton H."/>
            <person name="Savka M.A."/>
        </authorList>
    </citation>
    <scope>NUCLEOTIDE SEQUENCE [LARGE SCALE GENOMIC DNA]</scope>
    <source>
        <strain evidence="1 2">SD260</strain>
    </source>
</reference>
<dbReference type="PATRIC" id="fig|1526658.3.peg.3013"/>
<sequence>MPFRSLTADPVDLQKLADAFDEAWIAVNQPSPIEASARAAERERLSHIIMYTWQANPEADLVQTAICAFHDGSAGTGSAKRQSAG</sequence>
<comment type="caution">
    <text evidence="1">The sequence shown here is derived from an EMBL/GenBank/DDBJ whole genome shotgun (WGS) entry which is preliminary data.</text>
</comment>
<name>A0A0N0MA50_9HYPH</name>
<dbReference type="OrthoDB" id="8163662at2"/>
<evidence type="ECO:0000313" key="1">
    <source>
        <dbReference type="EMBL" id="KPH77800.1"/>
    </source>
</evidence>
<dbReference type="RefSeq" id="WP_054211152.1">
    <property type="nucleotide sequence ID" value="NZ_LGSZ01000057.1"/>
</dbReference>
<dbReference type="AlphaFoldDB" id="A0A0N0MA50"/>
<dbReference type="EMBL" id="LGSZ01000057">
    <property type="protein sequence ID" value="KPH77800.1"/>
    <property type="molecule type" value="Genomic_DNA"/>
</dbReference>
<proteinExistence type="predicted"/>
<organism evidence="1 2">
    <name type="scientific">Bosea vaviloviae</name>
    <dbReference type="NCBI Taxonomy" id="1526658"/>
    <lineage>
        <taxon>Bacteria</taxon>
        <taxon>Pseudomonadati</taxon>
        <taxon>Pseudomonadota</taxon>
        <taxon>Alphaproteobacteria</taxon>
        <taxon>Hyphomicrobiales</taxon>
        <taxon>Boseaceae</taxon>
        <taxon>Bosea</taxon>
    </lineage>
</organism>
<evidence type="ECO:0000313" key="2">
    <source>
        <dbReference type="Proteomes" id="UP000037822"/>
    </source>
</evidence>